<dbReference type="Proteomes" id="UP000828390">
    <property type="component" value="Unassembled WGS sequence"/>
</dbReference>
<reference evidence="1" key="1">
    <citation type="journal article" date="2019" name="bioRxiv">
        <title>The Genome of the Zebra Mussel, Dreissena polymorpha: A Resource for Invasive Species Research.</title>
        <authorList>
            <person name="McCartney M.A."/>
            <person name="Auch B."/>
            <person name="Kono T."/>
            <person name="Mallez S."/>
            <person name="Zhang Y."/>
            <person name="Obille A."/>
            <person name="Becker A."/>
            <person name="Abrahante J.E."/>
            <person name="Garbe J."/>
            <person name="Badalamenti J.P."/>
            <person name="Herman A."/>
            <person name="Mangelson H."/>
            <person name="Liachko I."/>
            <person name="Sullivan S."/>
            <person name="Sone E.D."/>
            <person name="Koren S."/>
            <person name="Silverstein K.A.T."/>
            <person name="Beckman K.B."/>
            <person name="Gohl D.M."/>
        </authorList>
    </citation>
    <scope>NUCLEOTIDE SEQUENCE</scope>
    <source>
        <strain evidence="1">Duluth1</strain>
        <tissue evidence="1">Whole animal</tissue>
    </source>
</reference>
<accession>A0A9D4DLY2</accession>
<organism evidence="1 2">
    <name type="scientific">Dreissena polymorpha</name>
    <name type="common">Zebra mussel</name>
    <name type="synonym">Mytilus polymorpha</name>
    <dbReference type="NCBI Taxonomy" id="45954"/>
    <lineage>
        <taxon>Eukaryota</taxon>
        <taxon>Metazoa</taxon>
        <taxon>Spiralia</taxon>
        <taxon>Lophotrochozoa</taxon>
        <taxon>Mollusca</taxon>
        <taxon>Bivalvia</taxon>
        <taxon>Autobranchia</taxon>
        <taxon>Heteroconchia</taxon>
        <taxon>Euheterodonta</taxon>
        <taxon>Imparidentia</taxon>
        <taxon>Neoheterodontei</taxon>
        <taxon>Myida</taxon>
        <taxon>Dreissenoidea</taxon>
        <taxon>Dreissenidae</taxon>
        <taxon>Dreissena</taxon>
    </lineage>
</organism>
<keyword evidence="2" id="KW-1185">Reference proteome</keyword>
<name>A0A9D4DLY2_DREPO</name>
<comment type="caution">
    <text evidence="1">The sequence shown here is derived from an EMBL/GenBank/DDBJ whole genome shotgun (WGS) entry which is preliminary data.</text>
</comment>
<reference evidence="1" key="2">
    <citation type="submission" date="2020-11" db="EMBL/GenBank/DDBJ databases">
        <authorList>
            <person name="McCartney M.A."/>
            <person name="Auch B."/>
            <person name="Kono T."/>
            <person name="Mallez S."/>
            <person name="Becker A."/>
            <person name="Gohl D.M."/>
            <person name="Silverstein K.A.T."/>
            <person name="Koren S."/>
            <person name="Bechman K.B."/>
            <person name="Herman A."/>
            <person name="Abrahante J.E."/>
            <person name="Garbe J."/>
        </authorList>
    </citation>
    <scope>NUCLEOTIDE SEQUENCE</scope>
    <source>
        <strain evidence="1">Duluth1</strain>
        <tissue evidence="1">Whole animal</tissue>
    </source>
</reference>
<protein>
    <submittedName>
        <fullName evidence="1">Uncharacterized protein</fullName>
    </submittedName>
</protein>
<dbReference type="EMBL" id="JAIWYP010000010">
    <property type="protein sequence ID" value="KAH3752087.1"/>
    <property type="molecule type" value="Genomic_DNA"/>
</dbReference>
<evidence type="ECO:0000313" key="2">
    <source>
        <dbReference type="Proteomes" id="UP000828390"/>
    </source>
</evidence>
<dbReference type="AlphaFoldDB" id="A0A9D4DLY2"/>
<proteinExistence type="predicted"/>
<gene>
    <name evidence="1" type="ORF">DPMN_186697</name>
</gene>
<sequence>MSLLVRTVCLYTDQDSTGHTVEFIHVLDMYSNNGVMCGAVFSPLIMSNVGRMCSAGSSARQSICRMKA</sequence>
<evidence type="ECO:0000313" key="1">
    <source>
        <dbReference type="EMBL" id="KAH3752087.1"/>
    </source>
</evidence>